<evidence type="ECO:0000256" key="2">
    <source>
        <dbReference type="ARBA" id="ARBA00022723"/>
    </source>
</evidence>
<name>A0A1N7H2N4_9NOCA</name>
<dbReference type="Gene3D" id="3.30.2010.10">
    <property type="entry name" value="Metalloproteases ('zincins'), catalytic domain"/>
    <property type="match status" value="1"/>
</dbReference>
<evidence type="ECO:0000313" key="9">
    <source>
        <dbReference type="EMBL" id="SIS19107.1"/>
    </source>
</evidence>
<evidence type="ECO:0000259" key="8">
    <source>
        <dbReference type="Pfam" id="PF01435"/>
    </source>
</evidence>
<evidence type="ECO:0000256" key="1">
    <source>
        <dbReference type="ARBA" id="ARBA00022670"/>
    </source>
</evidence>
<proteinExistence type="inferred from homology"/>
<dbReference type="PANTHER" id="PTHR34978:SF3">
    <property type="entry name" value="SLR0241 PROTEIN"/>
    <property type="match status" value="1"/>
</dbReference>
<organism evidence="9 10">
    <name type="scientific">Williamsia sterculiae</name>
    <dbReference type="NCBI Taxonomy" id="1344003"/>
    <lineage>
        <taxon>Bacteria</taxon>
        <taxon>Bacillati</taxon>
        <taxon>Actinomycetota</taxon>
        <taxon>Actinomycetes</taxon>
        <taxon>Mycobacteriales</taxon>
        <taxon>Nocardiaceae</taxon>
        <taxon>Williamsia</taxon>
    </lineage>
</organism>
<keyword evidence="2" id="KW-0479">Metal-binding</keyword>
<keyword evidence="3 6" id="KW-0378">Hydrolase</keyword>
<feature type="transmembrane region" description="Helical" evidence="7">
    <location>
        <begin position="82"/>
        <end position="107"/>
    </location>
</feature>
<comment type="similarity">
    <text evidence="6">Belongs to the peptidase M48 family.</text>
</comment>
<dbReference type="OrthoDB" id="9785340at2"/>
<evidence type="ECO:0000256" key="7">
    <source>
        <dbReference type="SAM" id="Phobius"/>
    </source>
</evidence>
<evidence type="ECO:0000256" key="3">
    <source>
        <dbReference type="ARBA" id="ARBA00022801"/>
    </source>
</evidence>
<keyword evidence="1 6" id="KW-0645">Protease</keyword>
<accession>A0A1N7H2N4</accession>
<evidence type="ECO:0000256" key="5">
    <source>
        <dbReference type="ARBA" id="ARBA00023049"/>
    </source>
</evidence>
<keyword evidence="7" id="KW-0812">Transmembrane</keyword>
<evidence type="ECO:0000313" key="10">
    <source>
        <dbReference type="Proteomes" id="UP000186218"/>
    </source>
</evidence>
<comment type="cofactor">
    <cofactor evidence="6">
        <name>Zn(2+)</name>
        <dbReference type="ChEBI" id="CHEBI:29105"/>
    </cofactor>
    <text evidence="6">Binds 1 zinc ion per subunit.</text>
</comment>
<feature type="transmembrane region" description="Helical" evidence="7">
    <location>
        <begin position="284"/>
        <end position="306"/>
    </location>
</feature>
<dbReference type="InterPro" id="IPR052173">
    <property type="entry name" value="Beta-lactam_resp_regulator"/>
</dbReference>
<keyword evidence="10" id="KW-1185">Reference proteome</keyword>
<feature type="transmembrane region" description="Helical" evidence="7">
    <location>
        <begin position="36"/>
        <end position="62"/>
    </location>
</feature>
<dbReference type="GO" id="GO:0046872">
    <property type="term" value="F:metal ion binding"/>
    <property type="evidence" value="ECO:0007669"/>
    <property type="project" value="UniProtKB-KW"/>
</dbReference>
<dbReference type="InterPro" id="IPR001915">
    <property type="entry name" value="Peptidase_M48"/>
</dbReference>
<feature type="transmembrane region" description="Helical" evidence="7">
    <location>
        <begin position="6"/>
        <end position="24"/>
    </location>
</feature>
<keyword evidence="7" id="KW-1133">Transmembrane helix</keyword>
<dbReference type="EMBL" id="FTNT01000011">
    <property type="protein sequence ID" value="SIS19107.1"/>
    <property type="molecule type" value="Genomic_DNA"/>
</dbReference>
<evidence type="ECO:0000256" key="4">
    <source>
        <dbReference type="ARBA" id="ARBA00022833"/>
    </source>
</evidence>
<gene>
    <name evidence="9" type="ORF">SAMN05445060_3433</name>
</gene>
<dbReference type="PANTHER" id="PTHR34978">
    <property type="entry name" value="POSSIBLE SENSOR-TRANSDUCER PROTEIN BLAR"/>
    <property type="match status" value="1"/>
</dbReference>
<feature type="domain" description="Peptidase M48" evidence="8">
    <location>
        <begin position="118"/>
        <end position="200"/>
    </location>
</feature>
<dbReference type="GO" id="GO:0006508">
    <property type="term" value="P:proteolysis"/>
    <property type="evidence" value="ECO:0007669"/>
    <property type="project" value="UniProtKB-KW"/>
</dbReference>
<evidence type="ECO:0000256" key="6">
    <source>
        <dbReference type="RuleBase" id="RU003983"/>
    </source>
</evidence>
<dbReference type="AlphaFoldDB" id="A0A1N7H2N4"/>
<dbReference type="CDD" id="cd07326">
    <property type="entry name" value="M56_BlaR1_MecR1_like"/>
    <property type="match status" value="1"/>
</dbReference>
<dbReference type="STRING" id="1344003.SAMN05445060_3433"/>
<keyword evidence="7" id="KW-0472">Membrane</keyword>
<sequence>MTAVVFGVVALILTGPVPDLLSRARWPLHAPRAALVLWQSIALAAVLSAFSCGLAVAQNLIVLGPDGRPLADPFDEIAHLGWFAWSVYAGVFLLTLLIGARLMFTAVRVGVRTRSRRNAHRQMIDLLAQLDRPDEGGPLCADDVRMIAVDTPMAYCLPGLRSRLVISDGVVARLSHDELCAVVAHERSHLRARHDLVLEAFVAVHEAFPRFVRSTSALGAVELLVELLADDQAVRAVGPTPLGRALVHCAGATAPSGALAVGGRTAVTRVQRLAETEVSPLPGVLAYLAAGAILVIPTLAVAIPWLTELGRLLT</sequence>
<keyword evidence="5 6" id="KW-0482">Metalloprotease</keyword>
<keyword evidence="4 6" id="KW-0862">Zinc</keyword>
<dbReference type="Pfam" id="PF01435">
    <property type="entry name" value="Peptidase_M48"/>
    <property type="match status" value="1"/>
</dbReference>
<dbReference type="GO" id="GO:0004222">
    <property type="term" value="F:metalloendopeptidase activity"/>
    <property type="evidence" value="ECO:0007669"/>
    <property type="project" value="InterPro"/>
</dbReference>
<dbReference type="RefSeq" id="WP_076481969.1">
    <property type="nucleotide sequence ID" value="NZ_FTNT01000011.1"/>
</dbReference>
<dbReference type="Proteomes" id="UP000186218">
    <property type="component" value="Unassembled WGS sequence"/>
</dbReference>
<reference evidence="9 10" key="1">
    <citation type="submission" date="2017-01" db="EMBL/GenBank/DDBJ databases">
        <authorList>
            <person name="Mah S.A."/>
            <person name="Swanson W.J."/>
            <person name="Moy G.W."/>
            <person name="Vacquier V.D."/>
        </authorList>
    </citation>
    <scope>NUCLEOTIDE SEQUENCE [LARGE SCALE GENOMIC DNA]</scope>
    <source>
        <strain evidence="9 10">CPCC 203464</strain>
    </source>
</reference>
<protein>
    <submittedName>
        <fullName evidence="9">Zn-dependent protease with chaperone function</fullName>
    </submittedName>
</protein>